<keyword evidence="1" id="KW-0472">Membrane</keyword>
<feature type="transmembrane region" description="Helical" evidence="1">
    <location>
        <begin position="211"/>
        <end position="230"/>
    </location>
</feature>
<dbReference type="Proteomes" id="UP000824220">
    <property type="component" value="Unassembled WGS sequence"/>
</dbReference>
<name>A0A9D2H769_9MICO</name>
<keyword evidence="1" id="KW-0812">Transmembrane</keyword>
<evidence type="ECO:0000313" key="2">
    <source>
        <dbReference type="EMBL" id="HJA04535.1"/>
    </source>
</evidence>
<dbReference type="AlphaFoldDB" id="A0A9D2H769"/>
<dbReference type="EMBL" id="DXAM01000092">
    <property type="protein sequence ID" value="HJA04535.1"/>
    <property type="molecule type" value="Genomic_DNA"/>
</dbReference>
<keyword evidence="1" id="KW-1133">Transmembrane helix</keyword>
<reference evidence="2" key="1">
    <citation type="journal article" date="2021" name="PeerJ">
        <title>Extensive microbial diversity within the chicken gut microbiome revealed by metagenomics and culture.</title>
        <authorList>
            <person name="Gilroy R."/>
            <person name="Ravi A."/>
            <person name="Getino M."/>
            <person name="Pursley I."/>
            <person name="Horton D.L."/>
            <person name="Alikhan N.F."/>
            <person name="Baker D."/>
            <person name="Gharbi K."/>
            <person name="Hall N."/>
            <person name="Watson M."/>
            <person name="Adriaenssens E.M."/>
            <person name="Foster-Nyarko E."/>
            <person name="Jarju S."/>
            <person name="Secka A."/>
            <person name="Antonio M."/>
            <person name="Oren A."/>
            <person name="Chaudhuri R.R."/>
            <person name="La Ragione R."/>
            <person name="Hildebrand F."/>
            <person name="Pallen M.J."/>
        </authorList>
    </citation>
    <scope>NUCLEOTIDE SEQUENCE</scope>
    <source>
        <strain evidence="2">ChiHjej8B7-3636</strain>
    </source>
</reference>
<accession>A0A9D2H769</accession>
<feature type="transmembrane region" description="Helical" evidence="1">
    <location>
        <begin position="186"/>
        <end position="205"/>
    </location>
</feature>
<feature type="transmembrane region" description="Helical" evidence="1">
    <location>
        <begin position="6"/>
        <end position="28"/>
    </location>
</feature>
<organism evidence="2 3">
    <name type="scientific">Candidatus Microbacterium stercoravium</name>
    <dbReference type="NCBI Taxonomy" id="2838697"/>
    <lineage>
        <taxon>Bacteria</taxon>
        <taxon>Bacillati</taxon>
        <taxon>Actinomycetota</taxon>
        <taxon>Actinomycetes</taxon>
        <taxon>Micrococcales</taxon>
        <taxon>Microbacteriaceae</taxon>
        <taxon>Microbacterium</taxon>
    </lineage>
</organism>
<sequence length="384" mass="41895">MSEAGSFLLLFATGAIPAVVGLVIVAIARPIARRLPTSPAAEFVPPPGDLIMHGLAVRSERRLVSAAITRLALSGRVRVLAPRGEHGPVAIEARPGTGLGPDDHFFLQTLRPQRMRPRQQRRYLAALHEVGIRVERYEDAPDVSFLRGPGAFRRIQRRQLSAYIDRARSRAKSSGIARRTSGSVHLYLLSLLFLASAVAALLMAIGSMVNGVTWGVIGAPLGVAAMFWVLTLSPPPIMRFTPEGQQMRQRLSGLRDYMRLAEQDRMRILQSPQGALRTPAGELTPGGRALGLRPEPTAGDAVAQSDLDRFVLVERLLPYAILFRQEREWQREFEHLGGAVDFSQNMRVLGTTLEGIMAVLEVLAAVGQVLRGIGAIFSFVGRVG</sequence>
<gene>
    <name evidence="2" type="ORF">H9800_06690</name>
</gene>
<reference evidence="2" key="2">
    <citation type="submission" date="2021-04" db="EMBL/GenBank/DDBJ databases">
        <authorList>
            <person name="Gilroy R."/>
        </authorList>
    </citation>
    <scope>NUCLEOTIDE SEQUENCE</scope>
    <source>
        <strain evidence="2">ChiHjej8B7-3636</strain>
    </source>
</reference>
<proteinExistence type="predicted"/>
<evidence type="ECO:0000313" key="3">
    <source>
        <dbReference type="Proteomes" id="UP000824220"/>
    </source>
</evidence>
<evidence type="ECO:0000256" key="1">
    <source>
        <dbReference type="SAM" id="Phobius"/>
    </source>
</evidence>
<protein>
    <submittedName>
        <fullName evidence="2">DUF2207 domain-containing protein</fullName>
    </submittedName>
</protein>
<comment type="caution">
    <text evidence="2">The sequence shown here is derived from an EMBL/GenBank/DDBJ whole genome shotgun (WGS) entry which is preliminary data.</text>
</comment>